<dbReference type="eggNOG" id="COG1762">
    <property type="taxonomic scope" value="Bacteria"/>
</dbReference>
<dbReference type="NCBIfam" id="TIGR00848">
    <property type="entry name" value="fruA"/>
    <property type="match status" value="1"/>
</dbReference>
<dbReference type="PROSITE" id="PS51094">
    <property type="entry name" value="PTS_EIIA_TYPE_2"/>
    <property type="match status" value="1"/>
</dbReference>
<reference evidence="7 8" key="1">
    <citation type="journal article" date="2012" name="PLoS ONE">
        <title>Functional divergence in the genus oenococcus as predicted by genome sequencing of the newly-described species, Oenococcus kitaharae.</title>
        <authorList>
            <person name="Borneman A.R."/>
            <person name="McCarthy J.M."/>
            <person name="Chambers P.J."/>
            <person name="Bartowsky E.J."/>
        </authorList>
    </citation>
    <scope>NUCLEOTIDE SEQUENCE [LARGE SCALE GENOMIC DNA]</scope>
    <source>
        <strain evidence="8">DSM17330</strain>
    </source>
</reference>
<dbReference type="CDD" id="cd00211">
    <property type="entry name" value="PTS_IIA_fru"/>
    <property type="match status" value="1"/>
</dbReference>
<evidence type="ECO:0000313" key="8">
    <source>
        <dbReference type="Proteomes" id="UP000004959"/>
    </source>
</evidence>
<proteinExistence type="predicted"/>
<dbReference type="STRING" id="336988.NT96_04440"/>
<keyword evidence="8" id="KW-1185">Reference proteome</keyword>
<dbReference type="PANTHER" id="PTHR47738">
    <property type="entry name" value="PTS SYSTEM FRUCTOSE-LIKE EIIA COMPONENT-RELATED"/>
    <property type="match status" value="1"/>
</dbReference>
<dbReference type="GO" id="GO:0016020">
    <property type="term" value="C:membrane"/>
    <property type="evidence" value="ECO:0007669"/>
    <property type="project" value="InterPro"/>
</dbReference>
<keyword evidence="3" id="KW-0762">Sugar transport</keyword>
<dbReference type="EMBL" id="AFVZ01000001">
    <property type="protein sequence ID" value="EHN58374.1"/>
    <property type="molecule type" value="Genomic_DNA"/>
</dbReference>
<dbReference type="Proteomes" id="UP000004959">
    <property type="component" value="Chromosome"/>
</dbReference>
<dbReference type="AlphaFoldDB" id="G9WIS5"/>
<dbReference type="InterPro" id="IPR051541">
    <property type="entry name" value="PTS_SugarTrans_NitroReg"/>
</dbReference>
<evidence type="ECO:0000313" key="7">
    <source>
        <dbReference type="EMBL" id="EHN58374.1"/>
    </source>
</evidence>
<dbReference type="PANTHER" id="PTHR47738:SF2">
    <property type="entry name" value="PTS SYSTEM FRUCTOSE-LIKE EIIA COMPONENT"/>
    <property type="match status" value="1"/>
</dbReference>
<keyword evidence="1" id="KW-0813">Transport</keyword>
<accession>G9WIS5</accession>
<evidence type="ECO:0000259" key="6">
    <source>
        <dbReference type="PROSITE" id="PS51094"/>
    </source>
</evidence>
<name>G9WIS5_9LACO</name>
<comment type="caution">
    <text evidence="7">The sequence shown here is derived from an EMBL/GenBank/DDBJ whole genome shotgun (WGS) entry which is preliminary data.</text>
</comment>
<keyword evidence="2" id="KW-0597">Phosphoprotein</keyword>
<dbReference type="SUPFAM" id="SSF55804">
    <property type="entry name" value="Phoshotransferase/anion transport protein"/>
    <property type="match status" value="1"/>
</dbReference>
<evidence type="ECO:0000256" key="2">
    <source>
        <dbReference type="ARBA" id="ARBA00022553"/>
    </source>
</evidence>
<dbReference type="InterPro" id="IPR016152">
    <property type="entry name" value="PTrfase/Anion_transptr"/>
</dbReference>
<evidence type="ECO:0000256" key="3">
    <source>
        <dbReference type="ARBA" id="ARBA00022597"/>
    </source>
</evidence>
<feature type="domain" description="PTS EIIA type-2" evidence="6">
    <location>
        <begin position="1"/>
        <end position="143"/>
    </location>
</feature>
<dbReference type="HOGENOM" id="CLU_072531_5_1_9"/>
<dbReference type="InterPro" id="IPR004715">
    <property type="entry name" value="PTS_IIA_fruc"/>
</dbReference>
<dbReference type="Pfam" id="PF00359">
    <property type="entry name" value="PTS_EIIA_2"/>
    <property type="match status" value="1"/>
</dbReference>
<dbReference type="GO" id="GO:0009401">
    <property type="term" value="P:phosphoenolpyruvate-dependent sugar phosphotransferase system"/>
    <property type="evidence" value="ECO:0007669"/>
    <property type="project" value="UniProtKB-KW"/>
</dbReference>
<evidence type="ECO:0000256" key="1">
    <source>
        <dbReference type="ARBA" id="ARBA00022448"/>
    </source>
</evidence>
<dbReference type="GO" id="GO:0008982">
    <property type="term" value="F:protein-N(PI)-phosphohistidine-sugar phosphotransferase activity"/>
    <property type="evidence" value="ECO:0007669"/>
    <property type="project" value="InterPro"/>
</dbReference>
<keyword evidence="5" id="KW-0598">Phosphotransferase system</keyword>
<dbReference type="InterPro" id="IPR002178">
    <property type="entry name" value="PTS_EIIA_type-2_dom"/>
</dbReference>
<organism evidence="7 8">
    <name type="scientific">Oenococcus kitaharae DSM 17330</name>
    <dbReference type="NCBI Taxonomy" id="1045004"/>
    <lineage>
        <taxon>Bacteria</taxon>
        <taxon>Bacillati</taxon>
        <taxon>Bacillota</taxon>
        <taxon>Bacilli</taxon>
        <taxon>Lactobacillales</taxon>
        <taxon>Lactobacillaceae</taxon>
        <taxon>Oenococcus</taxon>
    </lineage>
</organism>
<sequence length="149" mass="16723">MLIDEKLIKLDANYHSKEEVIRNVAQLFWDSNKLNDQEAYIQAVLDRETELSTNLGDGIGLPHAKTSAVKEAGLAFVRLQKPIPWGDQEPVRIVFQIAVSNSSANLHLKILSQLARKLIYDDFKEKLFKINDPVELLALLSEATGGILK</sequence>
<gene>
    <name evidence="7" type="ORF">OKIT_0249</name>
</gene>
<keyword evidence="4" id="KW-0808">Transferase</keyword>
<dbReference type="RefSeq" id="WP_007744608.1">
    <property type="nucleotide sequence ID" value="NZ_CM001398.1"/>
</dbReference>
<dbReference type="Gene3D" id="3.40.930.10">
    <property type="entry name" value="Mannitol-specific EII, Chain A"/>
    <property type="match status" value="1"/>
</dbReference>
<evidence type="ECO:0000256" key="5">
    <source>
        <dbReference type="ARBA" id="ARBA00022683"/>
    </source>
</evidence>
<evidence type="ECO:0000256" key="4">
    <source>
        <dbReference type="ARBA" id="ARBA00022679"/>
    </source>
</evidence>
<dbReference type="PATRIC" id="fig|1045004.4.peg.251"/>
<dbReference type="OrthoDB" id="9782569at2"/>
<protein>
    <submittedName>
        <fullName evidence="7">PTS system fructose-specific IIA component</fullName>
    </submittedName>
</protein>